<organism evidence="2 3">
    <name type="scientific">Nocardioides baculatus</name>
    <dbReference type="NCBI Taxonomy" id="2801337"/>
    <lineage>
        <taxon>Bacteria</taxon>
        <taxon>Bacillati</taxon>
        <taxon>Actinomycetota</taxon>
        <taxon>Actinomycetes</taxon>
        <taxon>Propionibacteriales</taxon>
        <taxon>Nocardioidaceae</taxon>
        <taxon>Nocardioides</taxon>
    </lineage>
</organism>
<dbReference type="InterPro" id="IPR021005">
    <property type="entry name" value="Znf_CGNR"/>
</dbReference>
<dbReference type="InterPro" id="IPR023286">
    <property type="entry name" value="ABATE_dom_sf"/>
</dbReference>
<gene>
    <name evidence="2" type="ORF">JI751_15075</name>
</gene>
<name>A0ABS1LEI2_9ACTN</name>
<dbReference type="PANTHER" id="PTHR35525:SF3">
    <property type="entry name" value="BLL6575 PROTEIN"/>
    <property type="match status" value="1"/>
</dbReference>
<keyword evidence="3" id="KW-1185">Reference proteome</keyword>
<dbReference type="InterPro" id="IPR010852">
    <property type="entry name" value="ABATE"/>
</dbReference>
<evidence type="ECO:0000259" key="1">
    <source>
        <dbReference type="Pfam" id="PF11706"/>
    </source>
</evidence>
<sequence length="174" mass="18764">MDFIRYAERAAALVNADLPDEAALHDHLADRSWLHRSVAPADIASLTSFQAELRPVFEASDVDDVPLVVASLNALLASHPVTPMISDHDPANLHMHVTNKASSVAELLIAESLMGLANLVCDLGATRLGICSEPRCDNVFVDTSPNQSRRYCSDRCSSRANVAAFRARQKAASA</sequence>
<feature type="domain" description="Zinc finger CGNR" evidence="1">
    <location>
        <begin position="127"/>
        <end position="169"/>
    </location>
</feature>
<evidence type="ECO:0000313" key="3">
    <source>
        <dbReference type="Proteomes" id="UP000636918"/>
    </source>
</evidence>
<dbReference type="Gene3D" id="1.10.3300.10">
    <property type="entry name" value="Jann2411-like domain"/>
    <property type="match status" value="1"/>
</dbReference>
<proteinExistence type="predicted"/>
<dbReference type="PANTHER" id="PTHR35525">
    <property type="entry name" value="BLL6575 PROTEIN"/>
    <property type="match status" value="1"/>
</dbReference>
<comment type="caution">
    <text evidence="2">The sequence shown here is derived from an EMBL/GenBank/DDBJ whole genome shotgun (WGS) entry which is preliminary data.</text>
</comment>
<reference evidence="2 3" key="1">
    <citation type="submission" date="2021-01" db="EMBL/GenBank/DDBJ databases">
        <title>Genome seq and assembly of Nocardiodes sp. G10.</title>
        <authorList>
            <person name="Chhetri G."/>
        </authorList>
    </citation>
    <scope>NUCLEOTIDE SEQUENCE [LARGE SCALE GENOMIC DNA]</scope>
    <source>
        <strain evidence="2 3">G10</strain>
    </source>
</reference>
<dbReference type="SUPFAM" id="SSF160904">
    <property type="entry name" value="Jann2411-like"/>
    <property type="match status" value="1"/>
</dbReference>
<protein>
    <submittedName>
        <fullName evidence="2">CGNR zinc finger domain-containing protein</fullName>
    </submittedName>
</protein>
<dbReference type="Pfam" id="PF11706">
    <property type="entry name" value="zf-CGNR"/>
    <property type="match status" value="1"/>
</dbReference>
<accession>A0ABS1LEI2</accession>
<evidence type="ECO:0000313" key="2">
    <source>
        <dbReference type="EMBL" id="MBL0748941.1"/>
    </source>
</evidence>
<dbReference type="Proteomes" id="UP000636918">
    <property type="component" value="Unassembled WGS sequence"/>
</dbReference>
<dbReference type="EMBL" id="JAERSG010000004">
    <property type="protein sequence ID" value="MBL0748941.1"/>
    <property type="molecule type" value="Genomic_DNA"/>
</dbReference>
<dbReference type="RefSeq" id="WP_201938471.1">
    <property type="nucleotide sequence ID" value="NZ_JAERSG010000004.1"/>
</dbReference>